<proteinExistence type="inferred from homology"/>
<evidence type="ECO:0000256" key="6">
    <source>
        <dbReference type="RuleBase" id="RU361144"/>
    </source>
</evidence>
<dbReference type="EMBL" id="JARBDR010000793">
    <property type="protein sequence ID" value="KAJ8307230.1"/>
    <property type="molecule type" value="Genomic_DNA"/>
</dbReference>
<comment type="cofactor">
    <cofactor evidence="6">
        <name>Zn(2+)</name>
        <dbReference type="ChEBI" id="CHEBI:29105"/>
    </cofactor>
    <text evidence="6">Binds 2 Zn(2+) ions per subunit.</text>
</comment>
<dbReference type="PRINTS" id="PR00791">
    <property type="entry name" value="PEPDIPTASEA"/>
</dbReference>
<feature type="disulfide bond" evidence="5">
    <location>
        <begin position="221"/>
        <end position="239"/>
    </location>
</feature>
<dbReference type="Gene3D" id="1.10.1370.30">
    <property type="match status" value="1"/>
</dbReference>
<sequence length="520" mass="60323">MEFSAFSKEAAQNASKYDWKNFQNETVKRLFEKISSLGFSAVNDTEKLRLISNLEASLTNMYSTGKVCNIPGESTCLELEPGFKDTGEYWRSWYEVPTFESDVRNLYNELSELYQHLHYYVRQKLRNKYNADVFPATGHLPAHLLGNMWAQQWNNIYDLVIPYPSAGRVNITKAMLDKGYNITYMYQVAEDFFKSIGLQPMPERFWTESMLEKPADRDVVCHASAWDFYNKQDFRIKQCTSITEDQLMTVHHEMGHVIYFLEYMNQPIIFRRGANPGFHEGMADIVTLSFQTPEHLFKLGLVDSVPGPNDTDADINFLLRMALEKVAFLPFGYLIDQWRWSVFKGETTPNKYNQKWWELRCEIQGISPPVNLYRDEEYFDPGAKYHIPGNTPYIRYFVSYILQFMWHKSLCDVAGHTGPLHRCDIYQNRAAGEKLREMLQLGSSKHWSEALFTVTGSRTMSAAPLIEYFQPLLQWLKKQNGNADVSWNKACPQNEPPSSAAIIKISVSLTFISLIFVFLF</sequence>
<keyword evidence="6" id="KW-0378">Hydrolase</keyword>
<evidence type="ECO:0000313" key="7">
    <source>
        <dbReference type="EMBL" id="KAJ8307230.1"/>
    </source>
</evidence>
<keyword evidence="2" id="KW-0732">Signal</keyword>
<evidence type="ECO:0000256" key="2">
    <source>
        <dbReference type="ARBA" id="ARBA00022729"/>
    </source>
</evidence>
<comment type="caution">
    <text evidence="5">Lacks conserved residue(s) required for the propagation of feature annotation.</text>
</comment>
<name>A0ABQ9EV05_TEGGR</name>
<dbReference type="PANTHER" id="PTHR10514">
    <property type="entry name" value="ANGIOTENSIN-CONVERTING ENZYME"/>
    <property type="match status" value="1"/>
</dbReference>
<keyword evidence="3 5" id="KW-1015">Disulfide bond</keyword>
<dbReference type="Proteomes" id="UP001217089">
    <property type="component" value="Unassembled WGS sequence"/>
</dbReference>
<keyword evidence="6" id="KW-0121">Carboxypeptidase</keyword>
<keyword evidence="4 6" id="KW-0325">Glycoprotein</keyword>
<dbReference type="PANTHER" id="PTHR10514:SF27">
    <property type="entry name" value="ANGIOTENSIN-CONVERTING ENZYME"/>
    <property type="match status" value="1"/>
</dbReference>
<evidence type="ECO:0000313" key="8">
    <source>
        <dbReference type="Proteomes" id="UP001217089"/>
    </source>
</evidence>
<dbReference type="SUPFAM" id="SSF55486">
    <property type="entry name" value="Metalloproteases ('zincins'), catalytic domain"/>
    <property type="match status" value="1"/>
</dbReference>
<evidence type="ECO:0000256" key="5">
    <source>
        <dbReference type="PROSITE-ProRule" id="PRU01355"/>
    </source>
</evidence>
<comment type="similarity">
    <text evidence="1 5 6">Belongs to the peptidase M2 family.</text>
</comment>
<accession>A0ABQ9EV05</accession>
<keyword evidence="8" id="KW-1185">Reference proteome</keyword>
<reference evidence="7 8" key="1">
    <citation type="submission" date="2022-12" db="EMBL/GenBank/DDBJ databases">
        <title>Chromosome-level genome of Tegillarca granosa.</title>
        <authorList>
            <person name="Kim J."/>
        </authorList>
    </citation>
    <scope>NUCLEOTIDE SEQUENCE [LARGE SCALE GENOMIC DNA]</scope>
    <source>
        <strain evidence="7">Teg-2019</strain>
        <tissue evidence="7">Adductor muscle</tissue>
    </source>
</reference>
<dbReference type="CDD" id="cd06461">
    <property type="entry name" value="M2_ACE"/>
    <property type="match status" value="1"/>
</dbReference>
<dbReference type="Pfam" id="PF01401">
    <property type="entry name" value="Peptidase_M2"/>
    <property type="match status" value="2"/>
</dbReference>
<keyword evidence="6" id="KW-0482">Metalloprotease</keyword>
<comment type="caution">
    <text evidence="7">The sequence shown here is derived from an EMBL/GenBank/DDBJ whole genome shotgun (WGS) entry which is preliminary data.</text>
</comment>
<evidence type="ECO:0000256" key="4">
    <source>
        <dbReference type="ARBA" id="ARBA00023180"/>
    </source>
</evidence>
<organism evidence="7 8">
    <name type="scientific">Tegillarca granosa</name>
    <name type="common">Malaysian cockle</name>
    <name type="synonym">Anadara granosa</name>
    <dbReference type="NCBI Taxonomy" id="220873"/>
    <lineage>
        <taxon>Eukaryota</taxon>
        <taxon>Metazoa</taxon>
        <taxon>Spiralia</taxon>
        <taxon>Lophotrochozoa</taxon>
        <taxon>Mollusca</taxon>
        <taxon>Bivalvia</taxon>
        <taxon>Autobranchia</taxon>
        <taxon>Pteriomorphia</taxon>
        <taxon>Arcoida</taxon>
        <taxon>Arcoidea</taxon>
        <taxon>Arcidae</taxon>
        <taxon>Tegillarca</taxon>
    </lineage>
</organism>
<keyword evidence="6" id="KW-0862">Zinc</keyword>
<dbReference type="InterPro" id="IPR001548">
    <property type="entry name" value="Peptidase_M2"/>
</dbReference>
<keyword evidence="6" id="KW-0645">Protease</keyword>
<evidence type="ECO:0000256" key="1">
    <source>
        <dbReference type="ARBA" id="ARBA00008139"/>
    </source>
</evidence>
<protein>
    <recommendedName>
        <fullName evidence="6">Angiotensin-converting enzyme</fullName>
        <ecNumber evidence="6">3.4.-.-</ecNumber>
    </recommendedName>
</protein>
<dbReference type="PROSITE" id="PS52011">
    <property type="entry name" value="PEPTIDASE_M2"/>
    <property type="match status" value="1"/>
</dbReference>
<evidence type="ECO:0000256" key="3">
    <source>
        <dbReference type="ARBA" id="ARBA00023157"/>
    </source>
</evidence>
<keyword evidence="6" id="KW-0479">Metal-binding</keyword>
<dbReference type="EC" id="3.4.-.-" evidence="6"/>
<gene>
    <name evidence="7" type="ORF">KUTeg_015314</name>
</gene>